<organism evidence="2 3">
    <name type="scientific">Nocardioides daedukensis</name>
    <dbReference type="NCBI Taxonomy" id="634462"/>
    <lineage>
        <taxon>Bacteria</taxon>
        <taxon>Bacillati</taxon>
        <taxon>Actinomycetota</taxon>
        <taxon>Actinomycetes</taxon>
        <taxon>Propionibacteriales</taxon>
        <taxon>Nocardioidaceae</taxon>
        <taxon>Nocardioides</taxon>
    </lineage>
</organism>
<dbReference type="Proteomes" id="UP000540656">
    <property type="component" value="Unassembled WGS sequence"/>
</dbReference>
<feature type="compositionally biased region" description="Basic residues" evidence="1">
    <location>
        <begin position="1"/>
        <end position="15"/>
    </location>
</feature>
<comment type="caution">
    <text evidence="2">The sequence shown here is derived from an EMBL/GenBank/DDBJ whole genome shotgun (WGS) entry which is preliminary data.</text>
</comment>
<evidence type="ECO:0000313" key="2">
    <source>
        <dbReference type="EMBL" id="NYG58426.1"/>
    </source>
</evidence>
<feature type="region of interest" description="Disordered" evidence="1">
    <location>
        <begin position="1"/>
        <end position="24"/>
    </location>
</feature>
<dbReference type="InterPro" id="IPR023346">
    <property type="entry name" value="Lysozyme-like_dom_sf"/>
</dbReference>
<sequence length="233" mass="24522">MSKHKKYTPKHRTARKSPGASVSQVAKSGIRTSVVFSSVAVAATGIAVGSGVATSSSAENGANFATVATDLSAVIPKTADTTPAAAESTATEKRAPQVSRSADRRSSSDPVKAAELAAPTATSNGVARTEDATDDDPREIAKSLLPEFGFGPEQFSCLDKLYVSESDWRINADNPSSSAYGIPQALPGNKMASAGADWETNPVTQIRWGLGYIEDRYGTPCNAWSFKQGNNWY</sequence>
<feature type="region of interest" description="Disordered" evidence="1">
    <location>
        <begin position="80"/>
        <end position="136"/>
    </location>
</feature>
<accession>A0A7Y9RZN4</accession>
<dbReference type="EMBL" id="JACCAA010000001">
    <property type="protein sequence ID" value="NYG58426.1"/>
    <property type="molecule type" value="Genomic_DNA"/>
</dbReference>
<dbReference type="SUPFAM" id="SSF53955">
    <property type="entry name" value="Lysozyme-like"/>
    <property type="match status" value="1"/>
</dbReference>
<protein>
    <recommendedName>
        <fullName evidence="4">Lytic transglycosylase domain-containing protein</fullName>
    </recommendedName>
</protein>
<feature type="compositionally biased region" description="Low complexity" evidence="1">
    <location>
        <begin position="80"/>
        <end position="89"/>
    </location>
</feature>
<gene>
    <name evidence="2" type="ORF">BJ980_001349</name>
</gene>
<dbReference type="AlphaFoldDB" id="A0A7Y9RZN4"/>
<reference evidence="2 3" key="1">
    <citation type="submission" date="2020-07" db="EMBL/GenBank/DDBJ databases">
        <title>Sequencing the genomes of 1000 actinobacteria strains.</title>
        <authorList>
            <person name="Klenk H.-P."/>
        </authorList>
    </citation>
    <scope>NUCLEOTIDE SEQUENCE [LARGE SCALE GENOMIC DNA]</scope>
    <source>
        <strain evidence="2 3">DSM 23819</strain>
    </source>
</reference>
<dbReference type="RefSeq" id="WP_179501591.1">
    <property type="nucleotide sequence ID" value="NZ_JACCAA010000001.1"/>
</dbReference>
<name>A0A7Y9RZN4_9ACTN</name>
<proteinExistence type="predicted"/>
<evidence type="ECO:0008006" key="4">
    <source>
        <dbReference type="Google" id="ProtNLM"/>
    </source>
</evidence>
<evidence type="ECO:0000313" key="3">
    <source>
        <dbReference type="Proteomes" id="UP000540656"/>
    </source>
</evidence>
<keyword evidence="3" id="KW-1185">Reference proteome</keyword>
<feature type="compositionally biased region" description="Basic and acidic residues" evidence="1">
    <location>
        <begin position="90"/>
        <end position="107"/>
    </location>
</feature>
<evidence type="ECO:0000256" key="1">
    <source>
        <dbReference type="SAM" id="MobiDB-lite"/>
    </source>
</evidence>